<gene>
    <name evidence="1" type="ORF">L248_0761</name>
</gene>
<evidence type="ECO:0000313" key="1">
    <source>
        <dbReference type="EMBL" id="ERL64577.1"/>
    </source>
</evidence>
<reference evidence="2" key="1">
    <citation type="journal article" date="2013" name="Genome Announc.">
        <title>Whole-Genome Sequencing of Lactobacillus shenzhenensis Strain LY-73T.</title>
        <authorList>
            <person name="Lin Z."/>
            <person name="Liu Z."/>
            <person name="Yang R."/>
            <person name="Zou Y."/>
            <person name="Wan D."/>
            <person name="Chen J."/>
            <person name="Guo M."/>
            <person name="Zhao J."/>
            <person name="Fang C."/>
            <person name="Yang R."/>
            <person name="Liu F."/>
        </authorList>
    </citation>
    <scope>NUCLEOTIDE SEQUENCE [LARGE SCALE GENOMIC DNA]</scope>
    <source>
        <strain evidence="2">LY-73</strain>
    </source>
</reference>
<dbReference type="InterPro" id="IPR047729">
    <property type="entry name" value="Sce7726-like"/>
</dbReference>
<dbReference type="eggNOG" id="ENOG502Z7UD">
    <property type="taxonomic scope" value="Bacteria"/>
</dbReference>
<dbReference type="EMBL" id="KI271595">
    <property type="protein sequence ID" value="ERL64577.1"/>
    <property type="molecule type" value="Genomic_DNA"/>
</dbReference>
<keyword evidence="2" id="KW-1185">Reference proteome</keyword>
<protein>
    <recommendedName>
        <fullName evidence="3">Sce7726 family protein</fullName>
    </recommendedName>
</protein>
<dbReference type="AlphaFoldDB" id="U4TSX2"/>
<dbReference type="Proteomes" id="UP000030647">
    <property type="component" value="Unassembled WGS sequence"/>
</dbReference>
<dbReference type="STRING" id="1231336.L248_0761"/>
<name>U4TSX2_9LACO</name>
<accession>U4TSX2</accession>
<organism evidence="1 2">
    <name type="scientific">Schleiferilactobacillus shenzhenensis LY-73</name>
    <dbReference type="NCBI Taxonomy" id="1231336"/>
    <lineage>
        <taxon>Bacteria</taxon>
        <taxon>Bacillati</taxon>
        <taxon>Bacillota</taxon>
        <taxon>Bacilli</taxon>
        <taxon>Lactobacillales</taxon>
        <taxon>Lactobacillaceae</taxon>
        <taxon>Schleiferilactobacillus</taxon>
    </lineage>
</organism>
<dbReference type="NCBIfam" id="NF033832">
    <property type="entry name" value="sce7726_fam"/>
    <property type="match status" value="1"/>
</dbReference>
<sequence length="295" mass="33805">MGSVEEMLGRLFSPAGLKQIVNAHDTALVDEMRQRMAIAPSQSNNAVVELAYQTMSRQYRNEYFFKNTLLTKILLGRHSIHTSTALRELPVAGSILDFLIINGIGQVYEVKTGLDNFDRLPSQLASYYQAFKYVTVVTDDSHLPAATARLQGTDVGLVVLTRRNTLHTVWAPKPRTEQLTHEAMFKILRKGEYETILRAHFGKLPQVNQFQYYRACLAWFKKIDLETCHQELLAALKKRTTIQRHADQFQRVPQSLKELVYFADFQDADYAELDQVLQRIPQREASNHVFSVSSR</sequence>
<dbReference type="RefSeq" id="WP_022530093.1">
    <property type="nucleotide sequence ID" value="NZ_KI271595.1"/>
</dbReference>
<proteinExistence type="predicted"/>
<evidence type="ECO:0008006" key="3">
    <source>
        <dbReference type="Google" id="ProtNLM"/>
    </source>
</evidence>
<evidence type="ECO:0000313" key="2">
    <source>
        <dbReference type="Proteomes" id="UP000030647"/>
    </source>
</evidence>
<dbReference type="HOGENOM" id="CLU_069076_1_0_9"/>